<evidence type="ECO:0000259" key="2">
    <source>
        <dbReference type="Pfam" id="PF04865"/>
    </source>
</evidence>
<dbReference type="InterPro" id="IPR052399">
    <property type="entry name" value="Phage_Baseplate_Assmbl_Protein"/>
</dbReference>
<dbReference type="AlphaFoldDB" id="B2JCZ3"/>
<dbReference type="HOGENOM" id="CLU_039609_1_1_4"/>
<feature type="domain" description="Baseplate protein J-like barrel" evidence="2">
    <location>
        <begin position="91"/>
        <end position="170"/>
    </location>
</feature>
<dbReference type="OrthoDB" id="7565172at2"/>
<proteinExistence type="inferred from homology"/>
<dbReference type="PANTHER" id="PTHR37829">
    <property type="entry name" value="PHAGE-LIKE ELEMENT PBSX PROTEIN XKDT"/>
    <property type="match status" value="1"/>
</dbReference>
<dbReference type="Proteomes" id="UP000001192">
    <property type="component" value="Chromosome 1"/>
</dbReference>
<comment type="similarity">
    <text evidence="1">Belongs to the Mu gp47/PBSX XkdT family.</text>
</comment>
<sequence length="367" mass="36854">MPFSRPTLTDLQTQVASDIASSVPGSDPLLRFSNLRITGRVQAGLAHLHYGYIDWISKQAVPWTSTDEYLAGWGALKNTYLKEATLATGSVTFPGSSGTILAGTQVVRGDGFIYTTNADATVSGSSVTVAVTASTPGAAGNCDAGTALTLGTAVTGIQSGGTAAAAFTGGADVETQDAFYGRVMSAFQTSPQGGAKGDYATWALQVAGVTRAWVAPNGFGAGTVVVYVMLDSAESAHNGFPQGTNGVAAGETRAAAATGDQLTVANYLYSLQPVTALVYVCAPTPNTVNFTLTGTTSWSTTTKNAVSAAIAGVLLSNGAPGGTVNMSDIESAIAAVSGTAGFVITSPTGNITSATGALPVLGTMTFS</sequence>
<dbReference type="Pfam" id="PF26079">
    <property type="entry name" value="Baseplate_J_C"/>
    <property type="match status" value="1"/>
</dbReference>
<dbReference type="InterPro" id="IPR058530">
    <property type="entry name" value="Baseplate_J-like_C"/>
</dbReference>
<dbReference type="EMBL" id="CP001043">
    <property type="protein sequence ID" value="ACC71049.1"/>
    <property type="molecule type" value="Genomic_DNA"/>
</dbReference>
<evidence type="ECO:0000313" key="6">
    <source>
        <dbReference type="Proteomes" id="UP000001192"/>
    </source>
</evidence>
<feature type="domain" description="Baseplate J-like central" evidence="3">
    <location>
        <begin position="191"/>
        <end position="282"/>
    </location>
</feature>
<name>B2JCZ3_PARP8</name>
<organism evidence="5 6">
    <name type="scientific">Paraburkholderia phymatum (strain DSM 17167 / CIP 108236 / LMG 21445 / STM815)</name>
    <name type="common">Burkholderia phymatum</name>
    <dbReference type="NCBI Taxonomy" id="391038"/>
    <lineage>
        <taxon>Bacteria</taxon>
        <taxon>Pseudomonadati</taxon>
        <taxon>Pseudomonadota</taxon>
        <taxon>Betaproteobacteria</taxon>
        <taxon>Burkholderiales</taxon>
        <taxon>Burkholderiaceae</taxon>
        <taxon>Paraburkholderia</taxon>
    </lineage>
</organism>
<dbReference type="Pfam" id="PF04865">
    <property type="entry name" value="Baseplate_J"/>
    <property type="match status" value="1"/>
</dbReference>
<evidence type="ECO:0000256" key="1">
    <source>
        <dbReference type="ARBA" id="ARBA00038087"/>
    </source>
</evidence>
<evidence type="ECO:0000259" key="4">
    <source>
        <dbReference type="Pfam" id="PF26079"/>
    </source>
</evidence>
<dbReference type="InterPro" id="IPR006949">
    <property type="entry name" value="Barrel_Baseplate_J-like"/>
</dbReference>
<dbReference type="KEGG" id="bph:Bphy_1870"/>
<gene>
    <name evidence="5" type="ordered locus">Bphy_1870</name>
</gene>
<dbReference type="eggNOG" id="COG3299">
    <property type="taxonomic scope" value="Bacteria"/>
</dbReference>
<evidence type="ECO:0000313" key="5">
    <source>
        <dbReference type="EMBL" id="ACC71049.1"/>
    </source>
</evidence>
<dbReference type="RefSeq" id="WP_012401259.1">
    <property type="nucleotide sequence ID" value="NC_010622.1"/>
</dbReference>
<evidence type="ECO:0000259" key="3">
    <source>
        <dbReference type="Pfam" id="PF26078"/>
    </source>
</evidence>
<dbReference type="InterPro" id="IPR058531">
    <property type="entry name" value="Baseplate_J_M"/>
</dbReference>
<dbReference type="PANTHER" id="PTHR37829:SF3">
    <property type="entry name" value="PROTEIN JAYE-RELATED"/>
    <property type="match status" value="1"/>
</dbReference>
<dbReference type="Pfam" id="PF26078">
    <property type="entry name" value="Baseplate_J_M"/>
    <property type="match status" value="1"/>
</dbReference>
<protein>
    <submittedName>
        <fullName evidence="5">Baseplate J family protein</fullName>
    </submittedName>
</protein>
<feature type="domain" description="Baseplate J-like C-terminal" evidence="4">
    <location>
        <begin position="287"/>
        <end position="367"/>
    </location>
</feature>
<accession>B2JCZ3</accession>
<reference evidence="6" key="1">
    <citation type="journal article" date="2014" name="Stand. Genomic Sci.">
        <title>Complete genome sequence of Burkholderia phymatum STM815(T), a broad host range and efficient nitrogen-fixing symbiont of Mimosa species.</title>
        <authorList>
            <person name="Moulin L."/>
            <person name="Klonowska A."/>
            <person name="Caroline B."/>
            <person name="Booth K."/>
            <person name="Vriezen J.A."/>
            <person name="Melkonian R."/>
            <person name="James E.K."/>
            <person name="Young J.P."/>
            <person name="Bena G."/>
            <person name="Hauser L."/>
            <person name="Land M."/>
            <person name="Kyrpides N."/>
            <person name="Bruce D."/>
            <person name="Chain P."/>
            <person name="Copeland A."/>
            <person name="Pitluck S."/>
            <person name="Woyke T."/>
            <person name="Lizotte-Waniewski M."/>
            <person name="Bristow J."/>
            <person name="Riley M."/>
        </authorList>
    </citation>
    <scope>NUCLEOTIDE SEQUENCE [LARGE SCALE GENOMIC DNA]</scope>
    <source>
        <strain evidence="6">DSM 17167 / CIP 108236 / LMG 21445 / STM815</strain>
    </source>
</reference>
<dbReference type="STRING" id="391038.Bphy_1870"/>
<keyword evidence="6" id="KW-1185">Reference proteome</keyword>